<dbReference type="InterPro" id="IPR051911">
    <property type="entry name" value="SDR_oxidoreductase"/>
</dbReference>
<dbReference type="EMBL" id="FXBM01000002">
    <property type="protein sequence ID" value="SMH44012.1"/>
    <property type="molecule type" value="Genomic_DNA"/>
</dbReference>
<proteinExistence type="inferred from homology"/>
<dbReference type="GO" id="GO:0016491">
    <property type="term" value="F:oxidoreductase activity"/>
    <property type="evidence" value="ECO:0007669"/>
    <property type="project" value="UniProtKB-KW"/>
</dbReference>
<dbReference type="Gene3D" id="3.40.50.720">
    <property type="entry name" value="NAD(P)-binding Rossmann-like Domain"/>
    <property type="match status" value="1"/>
</dbReference>
<dbReference type="InterPro" id="IPR020904">
    <property type="entry name" value="Sc_DH/Rdtase_CS"/>
</dbReference>
<protein>
    <submittedName>
        <fullName evidence="4">Short chain dehydrogenase</fullName>
    </submittedName>
</protein>
<dbReference type="RefSeq" id="WP_085476722.1">
    <property type="nucleotide sequence ID" value="NZ_FXBM01000002.1"/>
</dbReference>
<dbReference type="CDD" id="cd05374">
    <property type="entry name" value="17beta-HSD-like_SDR_c"/>
    <property type="match status" value="1"/>
</dbReference>
<dbReference type="PANTHER" id="PTHR43976:SF16">
    <property type="entry name" value="SHORT-CHAIN DEHYDROGENASE_REDUCTASE FAMILY PROTEIN"/>
    <property type="match status" value="1"/>
</dbReference>
<dbReference type="PANTHER" id="PTHR43976">
    <property type="entry name" value="SHORT CHAIN DEHYDROGENASE"/>
    <property type="match status" value="1"/>
</dbReference>
<dbReference type="AlphaFoldDB" id="A0A1X7P1I8"/>
<sequence length="276" mass="28522">MSIWFITGASRGFGAELTRAALDRGHQVVATARNAQQVLDRFPEADDNLMPIALDVTDAGQITIAVAAAVAQFGGIDVLINNAGRGLLGAVEEATESEIRSIYEVNVFAPLAIMRAVLPVMRKNSSGTVVNISSVGGFASALGFGVYCSTKFALEGYTEALRDELAPLGVTAGIVEPGYFRTDFLDGTSLAVSAGIADYESGPVGDVRETAAGANHRQPGDPVKGAESIVDAVDSGEFPARLFLGSDTLSAVGAKVDAVSAELVRQKVTAASTDLA</sequence>
<keyword evidence="5" id="KW-1185">Reference proteome</keyword>
<dbReference type="STRING" id="1891671.SAMN06295885_2289"/>
<dbReference type="OrthoDB" id="9792003at2"/>
<dbReference type="InterPro" id="IPR002347">
    <property type="entry name" value="SDR_fam"/>
</dbReference>
<dbReference type="PROSITE" id="PS00061">
    <property type="entry name" value="ADH_SHORT"/>
    <property type="match status" value="1"/>
</dbReference>
<accession>A0A1X7P1I8</accession>
<dbReference type="Pfam" id="PF00106">
    <property type="entry name" value="adh_short"/>
    <property type="match status" value="1"/>
</dbReference>
<evidence type="ECO:0000256" key="1">
    <source>
        <dbReference type="ARBA" id="ARBA00006484"/>
    </source>
</evidence>
<dbReference type="SUPFAM" id="SSF51735">
    <property type="entry name" value="NAD(P)-binding Rossmann-fold domains"/>
    <property type="match status" value="1"/>
</dbReference>
<comment type="similarity">
    <text evidence="1 3">Belongs to the short-chain dehydrogenases/reductases (SDR) family.</text>
</comment>
<name>A0A1X7P1I8_9MICO</name>
<keyword evidence="2" id="KW-0560">Oxidoreductase</keyword>
<dbReference type="InterPro" id="IPR036291">
    <property type="entry name" value="NAD(P)-bd_dom_sf"/>
</dbReference>
<gene>
    <name evidence="4" type="ORF">SAMN06295885_2289</name>
</gene>
<reference evidence="5" key="1">
    <citation type="submission" date="2017-04" db="EMBL/GenBank/DDBJ databases">
        <authorList>
            <person name="Varghese N."/>
            <person name="Submissions S."/>
        </authorList>
    </citation>
    <scope>NUCLEOTIDE SEQUENCE [LARGE SCALE GENOMIC DNA]</scope>
    <source>
        <strain evidence="5">VKM Ac-2121</strain>
    </source>
</reference>
<evidence type="ECO:0000313" key="4">
    <source>
        <dbReference type="EMBL" id="SMH44012.1"/>
    </source>
</evidence>
<evidence type="ECO:0000256" key="3">
    <source>
        <dbReference type="RuleBase" id="RU000363"/>
    </source>
</evidence>
<dbReference type="PRINTS" id="PR00081">
    <property type="entry name" value="GDHRDH"/>
</dbReference>
<dbReference type="PRINTS" id="PR00080">
    <property type="entry name" value="SDRFAMILY"/>
</dbReference>
<evidence type="ECO:0000313" key="5">
    <source>
        <dbReference type="Proteomes" id="UP000193711"/>
    </source>
</evidence>
<evidence type="ECO:0000256" key="2">
    <source>
        <dbReference type="ARBA" id="ARBA00023002"/>
    </source>
</evidence>
<organism evidence="4 5">
    <name type="scientific">Rathayibacter oskolensis</name>
    <dbReference type="NCBI Taxonomy" id="1891671"/>
    <lineage>
        <taxon>Bacteria</taxon>
        <taxon>Bacillati</taxon>
        <taxon>Actinomycetota</taxon>
        <taxon>Actinomycetes</taxon>
        <taxon>Micrococcales</taxon>
        <taxon>Microbacteriaceae</taxon>
        <taxon>Rathayibacter</taxon>
    </lineage>
</organism>
<dbReference type="Proteomes" id="UP000193711">
    <property type="component" value="Unassembled WGS sequence"/>
</dbReference>